<dbReference type="Proteomes" id="UP000179243">
    <property type="component" value="Unassembled WGS sequence"/>
</dbReference>
<evidence type="ECO:0000313" key="3">
    <source>
        <dbReference type="Proteomes" id="UP000179243"/>
    </source>
</evidence>
<organism evidence="2 3">
    <name type="scientific">Candidatus Raymondbacteria bacterium RIFOXYD12_FULL_49_13</name>
    <dbReference type="NCBI Taxonomy" id="1817890"/>
    <lineage>
        <taxon>Bacteria</taxon>
        <taxon>Raymondiibacteriota</taxon>
    </lineage>
</organism>
<feature type="domain" description="HEPN" evidence="1">
    <location>
        <begin position="16"/>
        <end position="128"/>
    </location>
</feature>
<dbReference type="InterPro" id="IPR007842">
    <property type="entry name" value="HEPN_dom"/>
</dbReference>
<evidence type="ECO:0000259" key="1">
    <source>
        <dbReference type="PROSITE" id="PS50910"/>
    </source>
</evidence>
<dbReference type="Pfam" id="PF05168">
    <property type="entry name" value="HEPN"/>
    <property type="match status" value="1"/>
</dbReference>
<proteinExistence type="predicted"/>
<accession>A0A1F7FM28</accession>
<dbReference type="PROSITE" id="PS50910">
    <property type="entry name" value="HEPN"/>
    <property type="match status" value="1"/>
</dbReference>
<protein>
    <recommendedName>
        <fullName evidence="1">HEPN domain-containing protein</fullName>
    </recommendedName>
</protein>
<gene>
    <name evidence="2" type="ORF">A2519_01510</name>
</gene>
<dbReference type="SUPFAM" id="SSF81593">
    <property type="entry name" value="Nucleotidyltransferase substrate binding subunit/domain"/>
    <property type="match status" value="1"/>
</dbReference>
<sequence>MTEPIREYVTQWLIKANEDIAVIERLFLSKPEEVTGAICFHSQQAVEKFLKAFLASRKNDFRPTHDVDFLLSECVKIDQAAFLGLDLKSLADFAVNVRYPDDFFVPEMDEALSCSELAKTVKKIVEKTIPFV</sequence>
<dbReference type="AlphaFoldDB" id="A0A1F7FM28"/>
<name>A0A1F7FM28_UNCRA</name>
<evidence type="ECO:0000313" key="2">
    <source>
        <dbReference type="EMBL" id="OGK07556.1"/>
    </source>
</evidence>
<dbReference type="Gene3D" id="1.20.120.330">
    <property type="entry name" value="Nucleotidyltransferases domain 2"/>
    <property type="match status" value="1"/>
</dbReference>
<dbReference type="SMART" id="SM00748">
    <property type="entry name" value="HEPN"/>
    <property type="match status" value="1"/>
</dbReference>
<comment type="caution">
    <text evidence="2">The sequence shown here is derived from an EMBL/GenBank/DDBJ whole genome shotgun (WGS) entry which is preliminary data.</text>
</comment>
<reference evidence="2 3" key="1">
    <citation type="journal article" date="2016" name="Nat. Commun.">
        <title>Thousands of microbial genomes shed light on interconnected biogeochemical processes in an aquifer system.</title>
        <authorList>
            <person name="Anantharaman K."/>
            <person name="Brown C.T."/>
            <person name="Hug L.A."/>
            <person name="Sharon I."/>
            <person name="Castelle C.J."/>
            <person name="Probst A.J."/>
            <person name="Thomas B.C."/>
            <person name="Singh A."/>
            <person name="Wilkins M.J."/>
            <person name="Karaoz U."/>
            <person name="Brodie E.L."/>
            <person name="Williams K.H."/>
            <person name="Hubbard S.S."/>
            <person name="Banfield J.F."/>
        </authorList>
    </citation>
    <scope>NUCLEOTIDE SEQUENCE [LARGE SCALE GENOMIC DNA]</scope>
</reference>
<dbReference type="EMBL" id="MFYX01000003">
    <property type="protein sequence ID" value="OGK07556.1"/>
    <property type="molecule type" value="Genomic_DNA"/>
</dbReference>